<dbReference type="AlphaFoldDB" id="A0A0C1QIZ2"/>
<comment type="caution">
    <text evidence="3">The sequence shown here is derived from an EMBL/GenBank/DDBJ whole genome shotgun (WGS) entry which is preliminary data.</text>
</comment>
<dbReference type="SMART" id="SM00530">
    <property type="entry name" value="HTH_XRE"/>
    <property type="match status" value="1"/>
</dbReference>
<dbReference type="GO" id="GO:0003677">
    <property type="term" value="F:DNA binding"/>
    <property type="evidence" value="ECO:0007669"/>
    <property type="project" value="UniProtKB-KW"/>
</dbReference>
<dbReference type="PATRIC" id="fig|86105.3.peg.2003"/>
<dbReference type="SUPFAM" id="SSF47413">
    <property type="entry name" value="lambda repressor-like DNA-binding domains"/>
    <property type="match status" value="1"/>
</dbReference>
<proteinExistence type="predicted"/>
<evidence type="ECO:0000313" key="3">
    <source>
        <dbReference type="EMBL" id="KIE04178.1"/>
    </source>
</evidence>
<dbReference type="InterPro" id="IPR013430">
    <property type="entry name" value="Toxin_antidote_HigA"/>
</dbReference>
<feature type="domain" description="HTH cro/C1-type" evidence="2">
    <location>
        <begin position="29"/>
        <end position="74"/>
    </location>
</feature>
<dbReference type="Pfam" id="PF01381">
    <property type="entry name" value="HTH_3"/>
    <property type="match status" value="1"/>
</dbReference>
<keyword evidence="4" id="KW-1185">Reference proteome</keyword>
<dbReference type="PANTHER" id="PTHR36924:SF1">
    <property type="entry name" value="ANTITOXIN HIGA-1"/>
    <property type="match status" value="1"/>
</dbReference>
<dbReference type="PANTHER" id="PTHR36924">
    <property type="entry name" value="ANTITOXIN HIGA-1"/>
    <property type="match status" value="1"/>
</dbReference>
<evidence type="ECO:0000256" key="1">
    <source>
        <dbReference type="ARBA" id="ARBA00023125"/>
    </source>
</evidence>
<keyword evidence="1" id="KW-0238">DNA-binding</keyword>
<accession>A0A0C1QIZ2</accession>
<organism evidence="3 4">
    <name type="scientific">Candidatus Jidaibacter acanthamoebae</name>
    <dbReference type="NCBI Taxonomy" id="86105"/>
    <lineage>
        <taxon>Bacteria</taxon>
        <taxon>Pseudomonadati</taxon>
        <taxon>Pseudomonadota</taxon>
        <taxon>Alphaproteobacteria</taxon>
        <taxon>Rickettsiales</taxon>
        <taxon>Candidatus Midichloriaceae</taxon>
        <taxon>Candidatus Jidaibacter</taxon>
    </lineage>
</organism>
<evidence type="ECO:0000313" key="4">
    <source>
        <dbReference type="Proteomes" id="UP000031258"/>
    </source>
</evidence>
<dbReference type="Gene3D" id="1.10.260.40">
    <property type="entry name" value="lambda repressor-like DNA-binding domains"/>
    <property type="match status" value="1"/>
</dbReference>
<sequence>MRKDMTNKYLNNPTVGEILKTEFIDEISISQNALAKAIMVPANRIHEIVRNRRSITADTDLRLCKFFGLSEGYFLRLQSSYEIMQAKRLLEKDIEKISPYSYAPSTSNMINTIRL</sequence>
<dbReference type="EMBL" id="JSWE01000223">
    <property type="protein sequence ID" value="KIE04178.1"/>
    <property type="molecule type" value="Genomic_DNA"/>
</dbReference>
<dbReference type="NCBIfam" id="TIGR02607">
    <property type="entry name" value="antidote_HigA"/>
    <property type="match status" value="1"/>
</dbReference>
<reference evidence="3 4" key="1">
    <citation type="submission" date="2014-11" db="EMBL/GenBank/DDBJ databases">
        <title>A Rickettsiales Symbiont of Amoebae With Ancient Features.</title>
        <authorList>
            <person name="Schulz F."/>
            <person name="Martijn J."/>
            <person name="Wascher F."/>
            <person name="Kostanjsek R."/>
            <person name="Ettema T.J."/>
            <person name="Horn M."/>
        </authorList>
    </citation>
    <scope>NUCLEOTIDE SEQUENCE [LARGE SCALE GENOMIC DNA]</scope>
    <source>
        <strain evidence="3 4">UWC36</strain>
    </source>
</reference>
<gene>
    <name evidence="3" type="primary">vapI_3</name>
    <name evidence="3" type="ORF">NF27_JF00560</name>
</gene>
<dbReference type="Proteomes" id="UP000031258">
    <property type="component" value="Unassembled WGS sequence"/>
</dbReference>
<dbReference type="STRING" id="86105.NF27_JF00560"/>
<evidence type="ECO:0000259" key="2">
    <source>
        <dbReference type="PROSITE" id="PS50943"/>
    </source>
</evidence>
<name>A0A0C1QIZ2_9RICK</name>
<dbReference type="PROSITE" id="PS50943">
    <property type="entry name" value="HTH_CROC1"/>
    <property type="match status" value="1"/>
</dbReference>
<dbReference type="InterPro" id="IPR001387">
    <property type="entry name" value="Cro/C1-type_HTH"/>
</dbReference>
<dbReference type="CDD" id="cd00093">
    <property type="entry name" value="HTH_XRE"/>
    <property type="match status" value="1"/>
</dbReference>
<protein>
    <submittedName>
        <fullName evidence="3">Virulence-associated protein I</fullName>
    </submittedName>
</protein>
<dbReference type="InterPro" id="IPR010982">
    <property type="entry name" value="Lambda_DNA-bd_dom_sf"/>
</dbReference>